<evidence type="ECO:0008006" key="3">
    <source>
        <dbReference type="Google" id="ProtNLM"/>
    </source>
</evidence>
<dbReference type="InterPro" id="IPR010310">
    <property type="entry name" value="T7SS_ESAT-6-like"/>
</dbReference>
<dbReference type="Gene3D" id="1.10.287.1060">
    <property type="entry name" value="ESAT-6-like"/>
    <property type="match status" value="1"/>
</dbReference>
<evidence type="ECO:0000313" key="2">
    <source>
        <dbReference type="Proteomes" id="UP001501161"/>
    </source>
</evidence>
<dbReference type="RefSeq" id="WP_231249086.1">
    <property type="nucleotide sequence ID" value="NZ_BAAAMQ010000010.1"/>
</dbReference>
<proteinExistence type="predicted"/>
<dbReference type="Proteomes" id="UP001501161">
    <property type="component" value="Unassembled WGS sequence"/>
</dbReference>
<dbReference type="EMBL" id="BAAAMQ010000010">
    <property type="protein sequence ID" value="GAA2105142.1"/>
    <property type="molecule type" value="Genomic_DNA"/>
</dbReference>
<reference evidence="2" key="1">
    <citation type="journal article" date="2019" name="Int. J. Syst. Evol. Microbiol.">
        <title>The Global Catalogue of Microorganisms (GCM) 10K type strain sequencing project: providing services to taxonomists for standard genome sequencing and annotation.</title>
        <authorList>
            <consortium name="The Broad Institute Genomics Platform"/>
            <consortium name="The Broad Institute Genome Sequencing Center for Infectious Disease"/>
            <person name="Wu L."/>
            <person name="Ma J."/>
        </authorList>
    </citation>
    <scope>NUCLEOTIDE SEQUENCE [LARGE SCALE GENOMIC DNA]</scope>
    <source>
        <strain evidence="2">JCM 13813</strain>
    </source>
</reference>
<protein>
    <recommendedName>
        <fullName evidence="3">ESAT-6-like protein</fullName>
    </recommendedName>
</protein>
<sequence>MANLNVTYEDLNRVAGLIDGGRDALNQQLSDLSRAVDELIAGGFQTDAASGAYNEQFDTYVTNTTNAIESLTGFAEFLRSAATSLQETDTSLSNAIRGQA</sequence>
<keyword evidence="2" id="KW-1185">Reference proteome</keyword>
<accession>A0ABN2X4Z3</accession>
<gene>
    <name evidence="1" type="ORF">GCM10009726_17470</name>
</gene>
<organism evidence="1 2">
    <name type="scientific">Nocardioides furvisabuli</name>
    <dbReference type="NCBI Taxonomy" id="375542"/>
    <lineage>
        <taxon>Bacteria</taxon>
        <taxon>Bacillati</taxon>
        <taxon>Actinomycetota</taxon>
        <taxon>Actinomycetes</taxon>
        <taxon>Propionibacteriales</taxon>
        <taxon>Nocardioidaceae</taxon>
        <taxon>Nocardioides</taxon>
    </lineage>
</organism>
<evidence type="ECO:0000313" key="1">
    <source>
        <dbReference type="EMBL" id="GAA2105142.1"/>
    </source>
</evidence>
<name>A0ABN2X4Z3_9ACTN</name>
<comment type="caution">
    <text evidence="1">The sequence shown here is derived from an EMBL/GenBank/DDBJ whole genome shotgun (WGS) entry which is preliminary data.</text>
</comment>
<dbReference type="SUPFAM" id="SSF140453">
    <property type="entry name" value="EsxAB dimer-like"/>
    <property type="match status" value="1"/>
</dbReference>
<dbReference type="InterPro" id="IPR036689">
    <property type="entry name" value="ESAT-6-like_sf"/>
</dbReference>
<dbReference type="Pfam" id="PF06013">
    <property type="entry name" value="WXG100"/>
    <property type="match status" value="1"/>
</dbReference>